<dbReference type="Proteomes" id="UP000236649">
    <property type="component" value="Chromosome 5"/>
</dbReference>
<organism evidence="2 3">
    <name type="scientific">Paraburkholderia hospita</name>
    <dbReference type="NCBI Taxonomy" id="169430"/>
    <lineage>
        <taxon>Bacteria</taxon>
        <taxon>Pseudomonadati</taxon>
        <taxon>Pseudomonadota</taxon>
        <taxon>Betaproteobacteria</taxon>
        <taxon>Burkholderiales</taxon>
        <taxon>Burkholderiaceae</taxon>
        <taxon>Paraburkholderia</taxon>
    </lineage>
</organism>
<evidence type="ECO:0000256" key="1">
    <source>
        <dbReference type="SAM" id="Phobius"/>
    </source>
</evidence>
<feature type="transmembrane region" description="Helical" evidence="1">
    <location>
        <begin position="62"/>
        <end position="82"/>
    </location>
</feature>
<keyword evidence="1" id="KW-0472">Membrane</keyword>
<feature type="transmembrane region" description="Helical" evidence="1">
    <location>
        <begin position="20"/>
        <end position="42"/>
    </location>
</feature>
<proteinExistence type="predicted"/>
<feature type="transmembrane region" description="Helical" evidence="1">
    <location>
        <begin position="94"/>
        <end position="114"/>
    </location>
</feature>
<dbReference type="EMBL" id="CP026109">
    <property type="protein sequence ID" value="AUT76736.1"/>
    <property type="molecule type" value="Genomic_DNA"/>
</dbReference>
<reference evidence="2 3" key="1">
    <citation type="submission" date="2018-01" db="EMBL/GenBank/DDBJ databases">
        <title>Species boundaries and ecological features among Paraburkholderia terrae DSMZ17804T, P. hospita DSMZ17164T and P. caribensis DSMZ13236T.</title>
        <authorList>
            <person name="Pratama A.A."/>
        </authorList>
    </citation>
    <scope>NUCLEOTIDE SEQUENCE [LARGE SCALE GENOMIC DNA]</scope>
    <source>
        <strain evidence="2 3">DSM 17164</strain>
    </source>
</reference>
<keyword evidence="1" id="KW-1133">Transmembrane helix</keyword>
<sequence>MQLALNFHPHFRHATLPTYVASYFFPILIAVYEVYRIAYWIVNYGLNFSVFKAMGYEFTLMLMLFATQVVVESCFLFFAWLGRRPDLEHRVPNAVLGLLLSTAVLACDFALQVLP</sequence>
<gene>
    <name evidence="2" type="ORF">C2L64_49560</name>
</gene>
<dbReference type="KEGG" id="phs:C2L64_49560"/>
<name>A0AAN1MRP7_9BURK</name>
<protein>
    <submittedName>
        <fullName evidence="2">Uncharacterized protein</fullName>
    </submittedName>
</protein>
<accession>A0AAN1MRP7</accession>
<dbReference type="AlphaFoldDB" id="A0AAN1MRP7"/>
<keyword evidence="1" id="KW-0812">Transmembrane</keyword>
<evidence type="ECO:0000313" key="3">
    <source>
        <dbReference type="Proteomes" id="UP000236649"/>
    </source>
</evidence>
<evidence type="ECO:0000313" key="2">
    <source>
        <dbReference type="EMBL" id="AUT76736.1"/>
    </source>
</evidence>